<dbReference type="PANTHER" id="PTHR12110:SF48">
    <property type="entry name" value="BLL3656 PROTEIN"/>
    <property type="match status" value="1"/>
</dbReference>
<accession>A0A1Y5TEV6</accession>
<name>A0A1Y5TEV6_9RHOB</name>
<evidence type="ECO:0000313" key="3">
    <source>
        <dbReference type="Proteomes" id="UP000193862"/>
    </source>
</evidence>
<dbReference type="Gene3D" id="3.20.20.150">
    <property type="entry name" value="Divalent-metal-dependent TIM barrel enzymes"/>
    <property type="match status" value="1"/>
</dbReference>
<dbReference type="OrthoDB" id="9072761at2"/>
<protein>
    <submittedName>
        <fullName evidence="2">Xylose isomerase-like TIM barrel</fullName>
    </submittedName>
</protein>
<dbReference type="AlphaFoldDB" id="A0A1Y5TEV6"/>
<evidence type="ECO:0000259" key="1">
    <source>
        <dbReference type="Pfam" id="PF01261"/>
    </source>
</evidence>
<proteinExistence type="predicted"/>
<dbReference type="Pfam" id="PF01261">
    <property type="entry name" value="AP_endonuc_2"/>
    <property type="match status" value="1"/>
</dbReference>
<sequence length="263" mass="27801">MQSLGLGHFTFLDHSPVELVRLARGAGFAFVGLRFHPVARDQLNWLPDAAGLRELQKVMQGEGVTLYDIETVVIDAALDPRDLLGALEAAATLGARRLNTCADLFDGLPDTFARICALAESFGMGVDLECMAWRGLNTPAACLDLIERAGASNAAYLVDALHHFRCGGTVRDLPAARIASAQLCDAPLTPPQGTDGLLAEARGGRLLPDAGGLSLRELVAALPADTVISVELPNATDLRPPLERARAIHAATFPLLNKAAPCP</sequence>
<evidence type="ECO:0000313" key="2">
    <source>
        <dbReference type="EMBL" id="SLN62198.1"/>
    </source>
</evidence>
<keyword evidence="3" id="KW-1185">Reference proteome</keyword>
<dbReference type="PANTHER" id="PTHR12110">
    <property type="entry name" value="HYDROXYPYRUVATE ISOMERASE"/>
    <property type="match status" value="1"/>
</dbReference>
<dbReference type="RefSeq" id="WP_085837624.1">
    <property type="nucleotide sequence ID" value="NZ_FWFS01000011.1"/>
</dbReference>
<dbReference type="InterPro" id="IPR036237">
    <property type="entry name" value="Xyl_isomerase-like_sf"/>
</dbReference>
<dbReference type="InterPro" id="IPR050312">
    <property type="entry name" value="IolE/XylAMocC-like"/>
</dbReference>
<dbReference type="Proteomes" id="UP000193862">
    <property type="component" value="Unassembled WGS sequence"/>
</dbReference>
<gene>
    <name evidence="2" type="ORF">AQS8620_02811</name>
</gene>
<feature type="domain" description="Xylose isomerase-like TIM barrel" evidence="1">
    <location>
        <begin position="20"/>
        <end position="243"/>
    </location>
</feature>
<keyword evidence="2" id="KW-0413">Isomerase</keyword>
<dbReference type="EMBL" id="FWFS01000011">
    <property type="protein sequence ID" value="SLN62198.1"/>
    <property type="molecule type" value="Genomic_DNA"/>
</dbReference>
<organism evidence="2 3">
    <name type="scientific">Aquimixticola soesokkakensis</name>
    <dbReference type="NCBI Taxonomy" id="1519096"/>
    <lineage>
        <taxon>Bacteria</taxon>
        <taxon>Pseudomonadati</taxon>
        <taxon>Pseudomonadota</taxon>
        <taxon>Alphaproteobacteria</taxon>
        <taxon>Rhodobacterales</taxon>
        <taxon>Paracoccaceae</taxon>
        <taxon>Aquimixticola</taxon>
    </lineage>
</organism>
<dbReference type="GO" id="GO:0016853">
    <property type="term" value="F:isomerase activity"/>
    <property type="evidence" value="ECO:0007669"/>
    <property type="project" value="UniProtKB-KW"/>
</dbReference>
<dbReference type="SUPFAM" id="SSF51658">
    <property type="entry name" value="Xylose isomerase-like"/>
    <property type="match status" value="1"/>
</dbReference>
<reference evidence="2 3" key="1">
    <citation type="submission" date="2017-03" db="EMBL/GenBank/DDBJ databases">
        <authorList>
            <person name="Afonso C.L."/>
            <person name="Miller P.J."/>
            <person name="Scott M.A."/>
            <person name="Spackman E."/>
            <person name="Goraichik I."/>
            <person name="Dimitrov K.M."/>
            <person name="Suarez D.L."/>
            <person name="Swayne D.E."/>
        </authorList>
    </citation>
    <scope>NUCLEOTIDE SEQUENCE [LARGE SCALE GENOMIC DNA]</scope>
    <source>
        <strain evidence="2 3">CECT 8620</strain>
    </source>
</reference>
<dbReference type="InterPro" id="IPR013022">
    <property type="entry name" value="Xyl_isomerase-like_TIM-brl"/>
</dbReference>